<keyword evidence="2" id="KW-0325">Glycoprotein</keyword>
<evidence type="ECO:0000256" key="1">
    <source>
        <dbReference type="ARBA" id="ARBA00005679"/>
    </source>
</evidence>
<comment type="caution">
    <text evidence="4">The sequence shown here is derived from an EMBL/GenBank/DDBJ whole genome shotgun (WGS) entry which is preliminary data.</text>
</comment>
<keyword evidence="5" id="KW-1185">Reference proteome</keyword>
<evidence type="ECO:0000313" key="5">
    <source>
        <dbReference type="Proteomes" id="UP001165060"/>
    </source>
</evidence>
<sequence length="222" mass="24163">MTVATPRWQRARSSSDDSSDLEADSRSVNGHDSCLDYNIATFSRWFGRYGWWPPSCHLDVFVMSLCPDAYACMKLVHQKPAAASTKRLHAIGGGPNRDQPHACMHREQECSQNKLLLCAQEALGEAELWEFYAAYAGAPRDQALMSRVLGEERSAAIHKCAGGEEGDSLFRAGVASTLAMLPGAAGNRKSCTVLSSCERGALVIDRGKVHVTVPGEFSMLLD</sequence>
<proteinExistence type="inferred from homology"/>
<dbReference type="InterPro" id="IPR004911">
    <property type="entry name" value="Interferon-induced_GILT"/>
</dbReference>
<protein>
    <submittedName>
        <fullName evidence="4">Uncharacterized protein</fullName>
    </submittedName>
</protein>
<gene>
    <name evidence="4" type="ORF">TeGR_g11650</name>
</gene>
<evidence type="ECO:0000256" key="2">
    <source>
        <dbReference type="ARBA" id="ARBA00023180"/>
    </source>
</evidence>
<organism evidence="4 5">
    <name type="scientific">Tetraparma gracilis</name>
    <dbReference type="NCBI Taxonomy" id="2962635"/>
    <lineage>
        <taxon>Eukaryota</taxon>
        <taxon>Sar</taxon>
        <taxon>Stramenopiles</taxon>
        <taxon>Ochrophyta</taxon>
        <taxon>Bolidophyceae</taxon>
        <taxon>Parmales</taxon>
        <taxon>Triparmaceae</taxon>
        <taxon>Tetraparma</taxon>
    </lineage>
</organism>
<dbReference type="Pfam" id="PF03227">
    <property type="entry name" value="GILT"/>
    <property type="match status" value="1"/>
</dbReference>
<name>A0ABQ6MUD6_9STRA</name>
<dbReference type="Proteomes" id="UP001165060">
    <property type="component" value="Unassembled WGS sequence"/>
</dbReference>
<accession>A0ABQ6MUD6</accession>
<dbReference type="EMBL" id="BRYB01003201">
    <property type="protein sequence ID" value="GMI32588.1"/>
    <property type="molecule type" value="Genomic_DNA"/>
</dbReference>
<evidence type="ECO:0000256" key="3">
    <source>
        <dbReference type="SAM" id="MobiDB-lite"/>
    </source>
</evidence>
<reference evidence="4 5" key="1">
    <citation type="journal article" date="2023" name="Commun. Biol.">
        <title>Genome analysis of Parmales, the sister group of diatoms, reveals the evolutionary specialization of diatoms from phago-mixotrophs to photoautotrophs.</title>
        <authorList>
            <person name="Ban H."/>
            <person name="Sato S."/>
            <person name="Yoshikawa S."/>
            <person name="Yamada K."/>
            <person name="Nakamura Y."/>
            <person name="Ichinomiya M."/>
            <person name="Sato N."/>
            <person name="Blanc-Mathieu R."/>
            <person name="Endo H."/>
            <person name="Kuwata A."/>
            <person name="Ogata H."/>
        </authorList>
    </citation>
    <scope>NUCLEOTIDE SEQUENCE [LARGE SCALE GENOMIC DNA]</scope>
</reference>
<comment type="similarity">
    <text evidence="1">Belongs to the GILT family.</text>
</comment>
<feature type="region of interest" description="Disordered" evidence="3">
    <location>
        <begin position="1"/>
        <end position="27"/>
    </location>
</feature>
<evidence type="ECO:0000313" key="4">
    <source>
        <dbReference type="EMBL" id="GMI32588.1"/>
    </source>
</evidence>